<dbReference type="InterPro" id="IPR002104">
    <property type="entry name" value="Integrase_catalytic"/>
</dbReference>
<feature type="domain" description="Tyr recombinase" evidence="3">
    <location>
        <begin position="31"/>
        <end position="164"/>
    </location>
</feature>
<protein>
    <submittedName>
        <fullName evidence="4">Tyrosine-type recombinase/integrase</fullName>
    </submittedName>
</protein>
<evidence type="ECO:0000313" key="4">
    <source>
        <dbReference type="EMBL" id="NGN85602.1"/>
    </source>
</evidence>
<evidence type="ECO:0000256" key="2">
    <source>
        <dbReference type="SAM" id="MobiDB-lite"/>
    </source>
</evidence>
<dbReference type="RefSeq" id="WP_165183807.1">
    <property type="nucleotide sequence ID" value="NZ_JAUSVG010000001.1"/>
</dbReference>
<dbReference type="Pfam" id="PF00589">
    <property type="entry name" value="Phage_integrase"/>
    <property type="match status" value="1"/>
</dbReference>
<dbReference type="InterPro" id="IPR011010">
    <property type="entry name" value="DNA_brk_join_enz"/>
</dbReference>
<comment type="caution">
    <text evidence="4">The sequence shown here is derived from an EMBL/GenBank/DDBJ whole genome shotgun (WGS) entry which is preliminary data.</text>
</comment>
<keyword evidence="1" id="KW-0233">DNA recombination</keyword>
<proteinExistence type="predicted"/>
<dbReference type="EMBL" id="JAAKZI010000069">
    <property type="protein sequence ID" value="NGN85602.1"/>
    <property type="molecule type" value="Genomic_DNA"/>
</dbReference>
<evidence type="ECO:0000256" key="1">
    <source>
        <dbReference type="ARBA" id="ARBA00023172"/>
    </source>
</evidence>
<dbReference type="Proteomes" id="UP000479226">
    <property type="component" value="Unassembled WGS sequence"/>
</dbReference>
<sequence length="216" mass="24262">MQYQDLRQKLIHWETAPALGRPRTQELHEISDFLIATGVRPGELFALRWNDVDLDAEPPTVFINATVIRTTAGGVRIQNHPKSQHGIRHLTIPDFLVEQLRERSKRQTESRTPNSLNLIFPSTTGTVCDANNVGKLWRKVADSIGYNWVTLKTFRKANATRIARTMGVEAAAGPRDAGGKDRLLPGGRRELQASRRPGVPASRPRRTRTSGFEKPR</sequence>
<organism evidence="4 5">
    <name type="scientific">Arthrobacter silviterrae</name>
    <dbReference type="NCBI Taxonomy" id="2026658"/>
    <lineage>
        <taxon>Bacteria</taxon>
        <taxon>Bacillati</taxon>
        <taxon>Actinomycetota</taxon>
        <taxon>Actinomycetes</taxon>
        <taxon>Micrococcales</taxon>
        <taxon>Micrococcaceae</taxon>
        <taxon>Arthrobacter</taxon>
    </lineage>
</organism>
<gene>
    <name evidence="4" type="ORF">G6N77_19370</name>
</gene>
<feature type="region of interest" description="Disordered" evidence="2">
    <location>
        <begin position="168"/>
        <end position="216"/>
    </location>
</feature>
<evidence type="ECO:0000313" key="5">
    <source>
        <dbReference type="Proteomes" id="UP000479226"/>
    </source>
</evidence>
<accession>A0ABX0DF86</accession>
<reference evidence="4 5" key="1">
    <citation type="submission" date="2020-02" db="EMBL/GenBank/DDBJ databases">
        <title>Genome sequence of the type strain DSM 27180 of Arthrobacter silviterrae.</title>
        <authorList>
            <person name="Gao J."/>
            <person name="Sun J."/>
        </authorList>
    </citation>
    <scope>NUCLEOTIDE SEQUENCE [LARGE SCALE GENOMIC DNA]</scope>
    <source>
        <strain evidence="4 5">DSM 27180</strain>
    </source>
</reference>
<evidence type="ECO:0000259" key="3">
    <source>
        <dbReference type="Pfam" id="PF00589"/>
    </source>
</evidence>
<keyword evidence="5" id="KW-1185">Reference proteome</keyword>
<name>A0ABX0DF86_9MICC</name>
<feature type="compositionally biased region" description="Basic and acidic residues" evidence="2">
    <location>
        <begin position="177"/>
        <end position="193"/>
    </location>
</feature>
<dbReference type="SUPFAM" id="SSF56349">
    <property type="entry name" value="DNA breaking-rejoining enzymes"/>
    <property type="match status" value="1"/>
</dbReference>
<dbReference type="InterPro" id="IPR013762">
    <property type="entry name" value="Integrase-like_cat_sf"/>
</dbReference>
<dbReference type="Gene3D" id="1.10.443.10">
    <property type="entry name" value="Intergrase catalytic core"/>
    <property type="match status" value="1"/>
</dbReference>